<dbReference type="Proteomes" id="UP001175147">
    <property type="component" value="Unassembled WGS sequence"/>
</dbReference>
<gene>
    <name evidence="2" type="ORF">Q5M86_05470</name>
</gene>
<evidence type="ECO:0000256" key="1">
    <source>
        <dbReference type="SAM" id="Phobius"/>
    </source>
</evidence>
<organism evidence="2 3">
    <name type="scientific">Brachyspira innocens</name>
    <dbReference type="NCBI Taxonomy" id="13264"/>
    <lineage>
        <taxon>Bacteria</taxon>
        <taxon>Pseudomonadati</taxon>
        <taxon>Spirochaetota</taxon>
        <taxon>Spirochaetia</taxon>
        <taxon>Brachyspirales</taxon>
        <taxon>Brachyspiraceae</taxon>
        <taxon>Brachyspira</taxon>
    </lineage>
</organism>
<keyword evidence="3" id="KW-1185">Reference proteome</keyword>
<keyword evidence="1" id="KW-0812">Transmembrane</keyword>
<keyword evidence="1" id="KW-0472">Membrane</keyword>
<comment type="caution">
    <text evidence="2">The sequence shown here is derived from an EMBL/GenBank/DDBJ whole genome shotgun (WGS) entry which is preliminary data.</text>
</comment>
<reference evidence="2" key="1">
    <citation type="submission" date="2023-07" db="EMBL/GenBank/DDBJ databases">
        <title>Mucosal microbiota of week-old chicken and adult hens.</title>
        <authorList>
            <person name="Volf J."/>
            <person name="Karasova D."/>
            <person name="Crhanova M."/>
            <person name="Faldynova M."/>
            <person name="Prikrylova H."/>
            <person name="Zeman M."/>
            <person name="Babak V."/>
            <person name="Rajova J."/>
            <person name="Rychlik I."/>
        </authorList>
    </citation>
    <scope>NUCLEOTIDE SEQUENCE</scope>
    <source>
        <strain evidence="2">ET902</strain>
    </source>
</reference>
<proteinExistence type="predicted"/>
<accession>A0ABT8YWI4</accession>
<feature type="transmembrane region" description="Helical" evidence="1">
    <location>
        <begin position="71"/>
        <end position="92"/>
    </location>
</feature>
<protein>
    <submittedName>
        <fullName evidence="2">Zf-HC2 domain-containing protein</fullName>
    </submittedName>
</protein>
<dbReference type="EMBL" id="JAUPBM010000052">
    <property type="protein sequence ID" value="MDO7020218.1"/>
    <property type="molecule type" value="Genomic_DNA"/>
</dbReference>
<sequence length="162" mass="18250">MKNNHEYYEMLISRYKDNDLDSNEIFEMEKHLSTCKSCQKFKEELDSMSSILCGKKPIVVHKKKMFNRNKIIASIGSLAAALLIFAGVNSLYKQPSDDNSAIIASSDLNTSSSSMKTVIDYDISDEDYTPLSSYFSYSGEENTDEGSGEISIMSAYIYYMGK</sequence>
<name>A0ABT8YWI4_9SPIR</name>
<evidence type="ECO:0000313" key="2">
    <source>
        <dbReference type="EMBL" id="MDO7020218.1"/>
    </source>
</evidence>
<evidence type="ECO:0000313" key="3">
    <source>
        <dbReference type="Proteomes" id="UP001175147"/>
    </source>
</evidence>
<dbReference type="RefSeq" id="WP_304385162.1">
    <property type="nucleotide sequence ID" value="NZ_JAUPBL010000035.1"/>
</dbReference>
<keyword evidence="1" id="KW-1133">Transmembrane helix</keyword>